<evidence type="ECO:0000256" key="4">
    <source>
        <dbReference type="ARBA" id="ARBA00023180"/>
    </source>
</evidence>
<evidence type="ECO:0000256" key="3">
    <source>
        <dbReference type="ARBA" id="ARBA00023157"/>
    </source>
</evidence>
<evidence type="ECO:0000256" key="9">
    <source>
        <dbReference type="RuleBase" id="RU361144"/>
    </source>
</evidence>
<reference evidence="11" key="2">
    <citation type="submission" date="2020-05" db="UniProtKB">
        <authorList>
            <consortium name="EnsemblMetazoa"/>
        </authorList>
    </citation>
    <scope>IDENTIFICATION</scope>
    <source>
        <strain evidence="11">MINIMUS1</strain>
    </source>
</reference>
<dbReference type="GO" id="GO:0008237">
    <property type="term" value="F:metallopeptidase activity"/>
    <property type="evidence" value="ECO:0007669"/>
    <property type="project" value="UniProtKB-KW"/>
</dbReference>
<evidence type="ECO:0000313" key="11">
    <source>
        <dbReference type="EnsemblMetazoa" id="AMIN009494-PA"/>
    </source>
</evidence>
<dbReference type="PRINTS" id="PR00791">
    <property type="entry name" value="PEPDIPTASEA"/>
</dbReference>
<evidence type="ECO:0000256" key="7">
    <source>
        <dbReference type="PIRSR" id="PIRSR601548-4"/>
    </source>
</evidence>
<dbReference type="AlphaFoldDB" id="A0A182WGJ5"/>
<keyword evidence="12" id="KW-1185">Reference proteome</keyword>
<dbReference type="PANTHER" id="PTHR10514">
    <property type="entry name" value="ANGIOTENSIN-CONVERTING ENZYME"/>
    <property type="match status" value="1"/>
</dbReference>
<feature type="disulfide bond" evidence="7 8">
    <location>
        <begin position="143"/>
        <end position="151"/>
    </location>
</feature>
<evidence type="ECO:0000256" key="5">
    <source>
        <dbReference type="PIRSR" id="PIRSR601548-10"/>
    </source>
</evidence>
<keyword evidence="4 5" id="KW-0325">Glycoprotein</keyword>
<dbReference type="VEuPathDB" id="VectorBase:AMIN009494"/>
<dbReference type="GO" id="GO:0005886">
    <property type="term" value="C:plasma membrane"/>
    <property type="evidence" value="ECO:0007669"/>
    <property type="project" value="TreeGrafter"/>
</dbReference>
<keyword evidence="9" id="KW-0862">Zinc</keyword>
<feature type="chain" id="PRO_5008141431" description="Angiotensin-converting enzyme" evidence="10">
    <location>
        <begin position="20"/>
        <end position="370"/>
    </location>
</feature>
<keyword evidence="9" id="KW-0482">Metalloprotease</keyword>
<dbReference type="GO" id="GO:0005615">
    <property type="term" value="C:extracellular space"/>
    <property type="evidence" value="ECO:0007669"/>
    <property type="project" value="TreeGrafter"/>
</dbReference>
<dbReference type="InterPro" id="IPR001548">
    <property type="entry name" value="Peptidase_M2"/>
</dbReference>
<evidence type="ECO:0000256" key="10">
    <source>
        <dbReference type="SAM" id="SignalP"/>
    </source>
</evidence>
<comment type="similarity">
    <text evidence="1 8 9">Belongs to the peptidase M2 family.</text>
</comment>
<dbReference type="CDD" id="cd06461">
    <property type="entry name" value="M2_ACE"/>
    <property type="match status" value="1"/>
</dbReference>
<dbReference type="GO" id="GO:0008241">
    <property type="term" value="F:peptidyl-dipeptidase activity"/>
    <property type="evidence" value="ECO:0007669"/>
    <property type="project" value="InterPro"/>
</dbReference>
<organism evidence="11 12">
    <name type="scientific">Anopheles minimus</name>
    <dbReference type="NCBI Taxonomy" id="112268"/>
    <lineage>
        <taxon>Eukaryota</taxon>
        <taxon>Metazoa</taxon>
        <taxon>Ecdysozoa</taxon>
        <taxon>Arthropoda</taxon>
        <taxon>Hexapoda</taxon>
        <taxon>Insecta</taxon>
        <taxon>Pterygota</taxon>
        <taxon>Neoptera</taxon>
        <taxon>Endopterygota</taxon>
        <taxon>Diptera</taxon>
        <taxon>Nematocera</taxon>
        <taxon>Culicoidea</taxon>
        <taxon>Culicidae</taxon>
        <taxon>Anophelinae</taxon>
        <taxon>Anopheles</taxon>
    </lineage>
</organism>
<dbReference type="SUPFAM" id="SSF55486">
    <property type="entry name" value="Metalloproteases ('zincins'), catalytic domain"/>
    <property type="match status" value="1"/>
</dbReference>
<comment type="caution">
    <text evidence="8">Lacks conserved residue(s) required for the propagation of feature annotation.</text>
</comment>
<dbReference type="PROSITE" id="PS52011">
    <property type="entry name" value="PEPTIDASE_M2"/>
    <property type="match status" value="1"/>
</dbReference>
<keyword evidence="9" id="KW-0121">Carboxypeptidase</keyword>
<dbReference type="EnsemblMetazoa" id="AMIN009494-RA">
    <property type="protein sequence ID" value="AMIN009494-PA"/>
    <property type="gene ID" value="AMIN009494"/>
</dbReference>
<keyword evidence="2 10" id="KW-0732">Signal</keyword>
<dbReference type="GO" id="GO:0004180">
    <property type="term" value="F:carboxypeptidase activity"/>
    <property type="evidence" value="ECO:0007669"/>
    <property type="project" value="UniProtKB-KW"/>
</dbReference>
<keyword evidence="3 7" id="KW-1015">Disulfide bond</keyword>
<feature type="disulfide bond" evidence="7 8">
    <location>
        <begin position="346"/>
        <end position="364"/>
    </location>
</feature>
<evidence type="ECO:0000256" key="6">
    <source>
        <dbReference type="PIRSR" id="PIRSR601548-2"/>
    </source>
</evidence>
<evidence type="ECO:0000313" key="12">
    <source>
        <dbReference type="Proteomes" id="UP000075920"/>
    </source>
</evidence>
<dbReference type="STRING" id="112268.A0A182WGJ5"/>
<feature type="glycosylation site" description="N-linked (GlcNAc...) asparagine" evidence="5">
    <location>
        <position position="63"/>
    </location>
</feature>
<accession>A0A182WGJ5</accession>
<sequence>MRIIPVLLLAFGLVCCVLGGKIQASLSVSEEEREAHHYVDRIDEDILAHREADIKADWAYESNINEDNLLAKNDAAVARAVFMKEVASSLKKYDYESFSDEDLKRKIRKLTKLDYAVLPEDKFAEMQGAISRMQVNYAKTKVCDYRNTSKCDLALEPELTEIMANSRDPEELKYYWQQWYNAAGAPTREDFQKYVDLNGEAARMNNYTSGAEYWLSAYEDETFEQQVDAVIEELRPFYQQIHGYVRYKLREYYGDKVVSEKGSIPMHLLGNMWAQQWGNIADITSPFGDRQLLDVTEEMVRQGYNPIQMFEMGDEFFQSLNMTKLPQSFWEKSILEKPNDGRDLVCHASAWDFMKQKDVRIKQCTRVTME</sequence>
<dbReference type="Pfam" id="PF01401">
    <property type="entry name" value="Peptidase_M2"/>
    <property type="match status" value="1"/>
</dbReference>
<evidence type="ECO:0000256" key="2">
    <source>
        <dbReference type="ARBA" id="ARBA00022729"/>
    </source>
</evidence>
<keyword evidence="9" id="KW-0378">Hydrolase</keyword>
<proteinExistence type="inferred from homology"/>
<comment type="cofactor">
    <cofactor evidence="9">
        <name>Zn(2+)</name>
        <dbReference type="ChEBI" id="CHEBI:29105"/>
    </cofactor>
    <text evidence="9">Binds 1 zinc ion per subunit.</text>
</comment>
<feature type="signal peptide" evidence="10">
    <location>
        <begin position="1"/>
        <end position="19"/>
    </location>
</feature>
<reference evidence="12" key="1">
    <citation type="submission" date="2013-03" db="EMBL/GenBank/DDBJ databases">
        <title>The Genome Sequence of Anopheles minimus MINIMUS1.</title>
        <authorList>
            <consortium name="The Broad Institute Genomics Platform"/>
            <person name="Neafsey D.E."/>
            <person name="Walton C."/>
            <person name="Walker B."/>
            <person name="Young S.K."/>
            <person name="Zeng Q."/>
            <person name="Gargeya S."/>
            <person name="Fitzgerald M."/>
            <person name="Haas B."/>
            <person name="Abouelleil A."/>
            <person name="Allen A.W."/>
            <person name="Alvarado L."/>
            <person name="Arachchi H.M."/>
            <person name="Berlin A.M."/>
            <person name="Chapman S.B."/>
            <person name="Gainer-Dewar J."/>
            <person name="Goldberg J."/>
            <person name="Griggs A."/>
            <person name="Gujja S."/>
            <person name="Hansen M."/>
            <person name="Howarth C."/>
            <person name="Imamovic A."/>
            <person name="Ireland A."/>
            <person name="Larimer J."/>
            <person name="McCowan C."/>
            <person name="Murphy C."/>
            <person name="Pearson M."/>
            <person name="Poon T.W."/>
            <person name="Priest M."/>
            <person name="Roberts A."/>
            <person name="Saif S."/>
            <person name="Shea T."/>
            <person name="Sisk P."/>
            <person name="Sykes S."/>
            <person name="Wortman J."/>
            <person name="Nusbaum C."/>
            <person name="Birren B."/>
        </authorList>
    </citation>
    <scope>NUCLEOTIDE SEQUENCE [LARGE SCALE GENOMIC DNA]</scope>
    <source>
        <strain evidence="12">MINIMUS1</strain>
    </source>
</reference>
<dbReference type="EC" id="3.4.-.-" evidence="9"/>
<evidence type="ECO:0000256" key="1">
    <source>
        <dbReference type="ARBA" id="ARBA00008139"/>
    </source>
</evidence>
<dbReference type="Proteomes" id="UP000075920">
    <property type="component" value="Unassembled WGS sequence"/>
</dbReference>
<dbReference type="GO" id="GO:0046872">
    <property type="term" value="F:metal ion binding"/>
    <property type="evidence" value="ECO:0007669"/>
    <property type="project" value="UniProtKB-KW"/>
</dbReference>
<feature type="glycosylation site" description="N-linked (GlcNAc...) asparagine; partial" evidence="5">
    <location>
        <position position="147"/>
    </location>
</feature>
<dbReference type="PANTHER" id="PTHR10514:SF44">
    <property type="entry name" value="ANGIOTENSIN-CONVERTING ENZYME-RELATED"/>
    <property type="match status" value="1"/>
</dbReference>
<keyword evidence="9" id="KW-0479">Metal-binding</keyword>
<keyword evidence="9" id="KW-0645">Protease</keyword>
<feature type="binding site" evidence="6">
    <location>
        <position position="218"/>
    </location>
    <ligand>
        <name>chloride</name>
        <dbReference type="ChEBI" id="CHEBI:17996"/>
        <label>1</label>
    </ligand>
</feature>
<evidence type="ECO:0000256" key="8">
    <source>
        <dbReference type="PROSITE-ProRule" id="PRU01355"/>
    </source>
</evidence>
<name>A0A182WGJ5_9DIPT</name>
<dbReference type="GO" id="GO:0006508">
    <property type="term" value="P:proteolysis"/>
    <property type="evidence" value="ECO:0007669"/>
    <property type="project" value="UniProtKB-KW"/>
</dbReference>
<protein>
    <recommendedName>
        <fullName evidence="9">Angiotensin-converting enzyme</fullName>
        <ecNumber evidence="9">3.4.-.-</ecNumber>
    </recommendedName>
</protein>